<dbReference type="OrthoDB" id="10532033at2759"/>
<dbReference type="VEuPathDB" id="FungiDB:CHGG_00156"/>
<feature type="signal peptide" evidence="2">
    <location>
        <begin position="1"/>
        <end position="29"/>
    </location>
</feature>
<dbReference type="GeneID" id="4387198"/>
<dbReference type="EMBL" id="CH408029">
    <property type="protein sequence ID" value="EAQ91921.1"/>
    <property type="molecule type" value="Genomic_DNA"/>
</dbReference>
<dbReference type="InParanoid" id="Q2HHZ8"/>
<dbReference type="HOGENOM" id="CLU_2249816_0_0_1"/>
<evidence type="ECO:0000313" key="4">
    <source>
        <dbReference type="Proteomes" id="UP000001056"/>
    </source>
</evidence>
<dbReference type="RefSeq" id="XP_001219377.1">
    <property type="nucleotide sequence ID" value="XM_001219376.1"/>
</dbReference>
<keyword evidence="4" id="KW-1185">Reference proteome</keyword>
<gene>
    <name evidence="3" type="ORF">CHGG_00156</name>
</gene>
<keyword evidence="2" id="KW-0732">Signal</keyword>
<proteinExistence type="predicted"/>
<evidence type="ECO:0000256" key="2">
    <source>
        <dbReference type="SAM" id="SignalP"/>
    </source>
</evidence>
<organism evidence="3 4">
    <name type="scientific">Chaetomium globosum (strain ATCC 6205 / CBS 148.51 / DSM 1962 / NBRC 6347 / NRRL 1970)</name>
    <name type="common">Soil fungus</name>
    <dbReference type="NCBI Taxonomy" id="306901"/>
    <lineage>
        <taxon>Eukaryota</taxon>
        <taxon>Fungi</taxon>
        <taxon>Dikarya</taxon>
        <taxon>Ascomycota</taxon>
        <taxon>Pezizomycotina</taxon>
        <taxon>Sordariomycetes</taxon>
        <taxon>Sordariomycetidae</taxon>
        <taxon>Sordariales</taxon>
        <taxon>Chaetomiaceae</taxon>
        <taxon>Chaetomium</taxon>
    </lineage>
</organism>
<sequence>MLLPSVSSSFRVLNLLALLLVPLSQPVNALPTPQADKECSTDPCAVVKDWPMTPYCYEGHQRTHADVFPSDTAPLLPEHGPTPGSGYGPAFGVMSPSPPAALAS</sequence>
<name>Q2HHZ8_CHAGB</name>
<evidence type="ECO:0000256" key="1">
    <source>
        <dbReference type="SAM" id="MobiDB-lite"/>
    </source>
</evidence>
<dbReference type="AlphaFoldDB" id="Q2HHZ8"/>
<accession>Q2HHZ8</accession>
<protein>
    <submittedName>
        <fullName evidence="3">Uncharacterized protein</fullName>
    </submittedName>
</protein>
<feature type="region of interest" description="Disordered" evidence="1">
    <location>
        <begin position="68"/>
        <end position="92"/>
    </location>
</feature>
<evidence type="ECO:0000313" key="3">
    <source>
        <dbReference type="EMBL" id="EAQ91921.1"/>
    </source>
</evidence>
<dbReference type="Proteomes" id="UP000001056">
    <property type="component" value="Unassembled WGS sequence"/>
</dbReference>
<feature type="chain" id="PRO_5004209195" evidence="2">
    <location>
        <begin position="30"/>
        <end position="104"/>
    </location>
</feature>
<reference evidence="4" key="1">
    <citation type="journal article" date="2015" name="Genome Announc.">
        <title>Draft genome sequence of the cellulolytic fungus Chaetomium globosum.</title>
        <authorList>
            <person name="Cuomo C.A."/>
            <person name="Untereiner W.A."/>
            <person name="Ma L.-J."/>
            <person name="Grabherr M."/>
            <person name="Birren B.W."/>
        </authorList>
    </citation>
    <scope>NUCLEOTIDE SEQUENCE [LARGE SCALE GENOMIC DNA]</scope>
    <source>
        <strain evidence="4">ATCC 6205 / CBS 148.51 / DSM 1962 / NBRC 6347 / NRRL 1970</strain>
    </source>
</reference>